<sequence length="89" mass="10086">MLALVVMVCLFVRFQYSFVHRSIDWMKASDPNLGCVTVHANEAVDGFKPGAGSRQSRLEGTLEQTSELCAQWPWPSHEVGHVYERMCRS</sequence>
<evidence type="ECO:0000313" key="2">
    <source>
        <dbReference type="EMBL" id="KAA8576202.1"/>
    </source>
</evidence>
<evidence type="ECO:0000313" key="3">
    <source>
        <dbReference type="Proteomes" id="UP000322873"/>
    </source>
</evidence>
<proteinExistence type="predicted"/>
<comment type="caution">
    <text evidence="2">The sequence shown here is derived from an EMBL/GenBank/DDBJ whole genome shotgun (WGS) entry which is preliminary data.</text>
</comment>
<dbReference type="AlphaFoldDB" id="A0A5M9K7Z9"/>
<protein>
    <recommendedName>
        <fullName evidence="4">Secreted protein</fullName>
    </recommendedName>
</protein>
<evidence type="ECO:0000256" key="1">
    <source>
        <dbReference type="SAM" id="SignalP"/>
    </source>
</evidence>
<name>A0A5M9K7Z9_MONFR</name>
<feature type="signal peptide" evidence="1">
    <location>
        <begin position="1"/>
        <end position="17"/>
    </location>
</feature>
<reference evidence="2 3" key="1">
    <citation type="submission" date="2019-06" db="EMBL/GenBank/DDBJ databases">
        <title>Genome Sequence of the Brown Rot Fungal Pathogen Monilinia fructicola.</title>
        <authorList>
            <person name="De Miccolis Angelini R.M."/>
            <person name="Landi L."/>
            <person name="Abate D."/>
            <person name="Pollastro S."/>
            <person name="Romanazzi G."/>
            <person name="Faretra F."/>
        </authorList>
    </citation>
    <scope>NUCLEOTIDE SEQUENCE [LARGE SCALE GENOMIC DNA]</scope>
    <source>
        <strain evidence="2 3">Mfrc123</strain>
    </source>
</reference>
<dbReference type="Proteomes" id="UP000322873">
    <property type="component" value="Unassembled WGS sequence"/>
</dbReference>
<keyword evidence="3" id="KW-1185">Reference proteome</keyword>
<evidence type="ECO:0008006" key="4">
    <source>
        <dbReference type="Google" id="ProtNLM"/>
    </source>
</evidence>
<dbReference type="EMBL" id="VICG01000001">
    <property type="protein sequence ID" value="KAA8576202.1"/>
    <property type="molecule type" value="Genomic_DNA"/>
</dbReference>
<accession>A0A5M9K7Z9</accession>
<keyword evidence="1" id="KW-0732">Signal</keyword>
<organism evidence="2 3">
    <name type="scientific">Monilinia fructicola</name>
    <name type="common">Brown rot fungus</name>
    <name type="synonym">Ciboria fructicola</name>
    <dbReference type="NCBI Taxonomy" id="38448"/>
    <lineage>
        <taxon>Eukaryota</taxon>
        <taxon>Fungi</taxon>
        <taxon>Dikarya</taxon>
        <taxon>Ascomycota</taxon>
        <taxon>Pezizomycotina</taxon>
        <taxon>Leotiomycetes</taxon>
        <taxon>Helotiales</taxon>
        <taxon>Sclerotiniaceae</taxon>
        <taxon>Monilinia</taxon>
    </lineage>
</organism>
<feature type="chain" id="PRO_5024419103" description="Secreted protein" evidence="1">
    <location>
        <begin position="18"/>
        <end position="89"/>
    </location>
</feature>
<gene>
    <name evidence="2" type="ORF">EYC84_006355</name>
</gene>